<feature type="region of interest" description="Disordered" evidence="5">
    <location>
        <begin position="1"/>
        <end position="31"/>
    </location>
</feature>
<dbReference type="PROSITE" id="PS50157">
    <property type="entry name" value="ZINC_FINGER_C2H2_2"/>
    <property type="match status" value="1"/>
</dbReference>
<protein>
    <recommendedName>
        <fullName evidence="10">C2H2-type domain-containing protein</fullName>
    </recommendedName>
</protein>
<dbReference type="GO" id="GO:0020037">
    <property type="term" value="F:heme binding"/>
    <property type="evidence" value="ECO:0007669"/>
    <property type="project" value="InterPro"/>
</dbReference>
<accession>A0A9D4ERD1</accession>
<dbReference type="PROSITE" id="PS51007">
    <property type="entry name" value="CYTC"/>
    <property type="match status" value="1"/>
</dbReference>
<dbReference type="GO" id="GO:0008270">
    <property type="term" value="F:zinc ion binding"/>
    <property type="evidence" value="ECO:0007669"/>
    <property type="project" value="UniProtKB-KW"/>
</dbReference>
<keyword evidence="4" id="KW-0349">Heme</keyword>
<dbReference type="GO" id="GO:0009055">
    <property type="term" value="F:electron transfer activity"/>
    <property type="evidence" value="ECO:0007669"/>
    <property type="project" value="InterPro"/>
</dbReference>
<evidence type="ECO:0000256" key="3">
    <source>
        <dbReference type="PROSITE-ProRule" id="PRU00042"/>
    </source>
</evidence>
<evidence type="ECO:0000313" key="9">
    <source>
        <dbReference type="Proteomes" id="UP000828390"/>
    </source>
</evidence>
<reference evidence="8" key="2">
    <citation type="submission" date="2020-11" db="EMBL/GenBank/DDBJ databases">
        <authorList>
            <person name="McCartney M.A."/>
            <person name="Auch B."/>
            <person name="Kono T."/>
            <person name="Mallez S."/>
            <person name="Becker A."/>
            <person name="Gohl D.M."/>
            <person name="Silverstein K.A.T."/>
            <person name="Koren S."/>
            <person name="Bechman K.B."/>
            <person name="Herman A."/>
            <person name="Abrahante J.E."/>
            <person name="Garbe J."/>
        </authorList>
    </citation>
    <scope>NUCLEOTIDE SEQUENCE</scope>
    <source>
        <strain evidence="8">Duluth1</strain>
        <tissue evidence="8">Whole animal</tissue>
    </source>
</reference>
<dbReference type="EMBL" id="JAIWYP010000008">
    <property type="protein sequence ID" value="KAH3784411.1"/>
    <property type="molecule type" value="Genomic_DNA"/>
</dbReference>
<dbReference type="PANTHER" id="PTHR46579:SF1">
    <property type="entry name" value="F5_8 TYPE C DOMAIN-CONTAINING PROTEIN"/>
    <property type="match status" value="1"/>
</dbReference>
<dbReference type="Proteomes" id="UP000828390">
    <property type="component" value="Unassembled WGS sequence"/>
</dbReference>
<organism evidence="8 9">
    <name type="scientific">Dreissena polymorpha</name>
    <name type="common">Zebra mussel</name>
    <name type="synonym">Mytilus polymorpha</name>
    <dbReference type="NCBI Taxonomy" id="45954"/>
    <lineage>
        <taxon>Eukaryota</taxon>
        <taxon>Metazoa</taxon>
        <taxon>Spiralia</taxon>
        <taxon>Lophotrochozoa</taxon>
        <taxon>Mollusca</taxon>
        <taxon>Bivalvia</taxon>
        <taxon>Autobranchia</taxon>
        <taxon>Heteroconchia</taxon>
        <taxon>Euheterodonta</taxon>
        <taxon>Imparidentia</taxon>
        <taxon>Neoheterodontei</taxon>
        <taxon>Myida</taxon>
        <taxon>Dreissenoidea</taxon>
        <taxon>Dreissenidae</taxon>
        <taxon>Dreissena</taxon>
    </lineage>
</organism>
<dbReference type="InterPro" id="IPR004242">
    <property type="entry name" value="Transposase_21"/>
</dbReference>
<name>A0A9D4ERD1_DREPO</name>
<evidence type="ECO:0008006" key="10">
    <source>
        <dbReference type="Google" id="ProtNLM"/>
    </source>
</evidence>
<dbReference type="PROSITE" id="PS00028">
    <property type="entry name" value="ZINC_FINGER_C2H2_1"/>
    <property type="match status" value="1"/>
</dbReference>
<evidence type="ECO:0000256" key="5">
    <source>
        <dbReference type="SAM" id="MobiDB-lite"/>
    </source>
</evidence>
<keyword evidence="2 4" id="KW-0408">Iron</keyword>
<dbReference type="InterPro" id="IPR009056">
    <property type="entry name" value="Cyt_c-like_dom"/>
</dbReference>
<evidence type="ECO:0000259" key="7">
    <source>
        <dbReference type="PROSITE" id="PS51007"/>
    </source>
</evidence>
<keyword evidence="3" id="KW-0862">Zinc</keyword>
<reference evidence="8" key="1">
    <citation type="journal article" date="2019" name="bioRxiv">
        <title>The Genome of the Zebra Mussel, Dreissena polymorpha: A Resource for Invasive Species Research.</title>
        <authorList>
            <person name="McCartney M.A."/>
            <person name="Auch B."/>
            <person name="Kono T."/>
            <person name="Mallez S."/>
            <person name="Zhang Y."/>
            <person name="Obille A."/>
            <person name="Becker A."/>
            <person name="Abrahante J.E."/>
            <person name="Garbe J."/>
            <person name="Badalamenti J.P."/>
            <person name="Herman A."/>
            <person name="Mangelson H."/>
            <person name="Liachko I."/>
            <person name="Sullivan S."/>
            <person name="Sone E.D."/>
            <person name="Koren S."/>
            <person name="Silverstein K.A.T."/>
            <person name="Beckman K.B."/>
            <person name="Gohl D.M."/>
        </authorList>
    </citation>
    <scope>NUCLEOTIDE SEQUENCE</scope>
    <source>
        <strain evidence="8">Duluth1</strain>
        <tissue evidence="8">Whole animal</tissue>
    </source>
</reference>
<feature type="domain" description="C2H2-type" evidence="6">
    <location>
        <begin position="32"/>
        <end position="60"/>
    </location>
</feature>
<dbReference type="OrthoDB" id="6063671at2759"/>
<proteinExistence type="predicted"/>
<keyword evidence="9" id="KW-1185">Reference proteome</keyword>
<evidence type="ECO:0000259" key="6">
    <source>
        <dbReference type="PROSITE" id="PS50157"/>
    </source>
</evidence>
<keyword evidence="3" id="KW-0863">Zinc-finger</keyword>
<dbReference type="PANTHER" id="PTHR46579">
    <property type="entry name" value="F5/8 TYPE C DOMAIN-CONTAINING PROTEIN-RELATED"/>
    <property type="match status" value="1"/>
</dbReference>
<evidence type="ECO:0000256" key="4">
    <source>
        <dbReference type="PROSITE-ProRule" id="PRU00433"/>
    </source>
</evidence>
<feature type="domain" description="Cytochrome c" evidence="7">
    <location>
        <begin position="660"/>
        <end position="755"/>
    </location>
</feature>
<dbReference type="AlphaFoldDB" id="A0A9D4ERD1"/>
<evidence type="ECO:0000256" key="1">
    <source>
        <dbReference type="ARBA" id="ARBA00022723"/>
    </source>
</evidence>
<comment type="caution">
    <text evidence="8">The sequence shown here is derived from an EMBL/GenBank/DDBJ whole genome shotgun (WGS) entry which is preliminary data.</text>
</comment>
<gene>
    <name evidence="8" type="ORF">DPMN_162365</name>
</gene>
<dbReference type="Pfam" id="PF02992">
    <property type="entry name" value="Transposase_21"/>
    <property type="match status" value="1"/>
</dbReference>
<feature type="region of interest" description="Disordered" evidence="5">
    <location>
        <begin position="75"/>
        <end position="109"/>
    </location>
</feature>
<feature type="compositionally biased region" description="Low complexity" evidence="5">
    <location>
        <begin position="92"/>
        <end position="102"/>
    </location>
</feature>
<evidence type="ECO:0000313" key="8">
    <source>
        <dbReference type="EMBL" id="KAH3784411.1"/>
    </source>
</evidence>
<evidence type="ECO:0000256" key="2">
    <source>
        <dbReference type="ARBA" id="ARBA00023004"/>
    </source>
</evidence>
<feature type="compositionally biased region" description="Polar residues" evidence="5">
    <location>
        <begin position="1"/>
        <end position="23"/>
    </location>
</feature>
<dbReference type="InterPro" id="IPR013087">
    <property type="entry name" value="Znf_C2H2_type"/>
</dbReference>
<sequence>MASTSASDPNGSASDPNGSASDPNRNRKGHPWTCTICGQILSRKQRLQSHIEKKHPAQVHDFDWQVRGPYKRYELDDIAPVPKRTRMRHNPEPQQEQIQPEQDASEGTDEDNILLDCQCESGLLDIMNNEEIDVPSQRDKYMAILSYVNKMKLSVTASEHLVRLLKLLASDKDFEDVSATNIRSIFSEVQPLTIDYCGKCGVPYTTEEEYICQTEGCDELRYMGQIDKQHQKRRKCYFSIVPIAQQLKEILKRDGMLKKIENGNVTLTMNTDGIPLYNSSSVSLWPVLFTINNLPPNERFLTQNLLIWGLWQGSGKPCFKTYLNPLVEELNILSTQGIKLNDVSMKVTLTCITMDLQAKAQVLEMVQHNGEHGCITCEEPGQVYKQGKGHCRGYPLNDTPTTMRTVDTVLSNAEEALNKNSPVKGIKSTSVLFGILYLDLVTACVPDYMHGVLLGTTKKLLSLWMGKANSKEDFYLGNHVKEIDRRLLAMKPVDAFTRLPRRLEGNLSHWKASELQHWLLFYSIPCVHGLLKPRYLDNLCFLVEGIYLLLGDSITEEDLERAELTLAKFQISFQTLYGPQNCGLNIHNIGCHLVQYVRKHGPLWAWSCFGFEDLNGYLIKSSHGTGDVSKQLLSTLFARKQLSAEVDNIKSEDLKAFTSDMLSTGRRIKSLTQCSNCHIAGKTNPVSDDITTRHVGELLNLSTKPNISSAARVQLPNGQIITSRLYSRQQKRVCYAVLTTTGDLAFINKYIHESQTDKCLADISILVVTGFVCKHVSHLLLVKETQDKKLIPVDEILEQVLLIDGNKDLMCVSRLPHFHGLCG</sequence>
<keyword evidence="1 4" id="KW-0479">Metal-binding</keyword>